<dbReference type="EMBL" id="PP926508">
    <property type="protein sequence ID" value="XDJ00714.1"/>
    <property type="molecule type" value="Genomic_DNA"/>
</dbReference>
<name>A0AB39C3M8_9CAUD</name>
<reference evidence="1" key="1">
    <citation type="submission" date="2024-06" db="EMBL/GenBank/DDBJ databases">
        <title>This phage originates from the Bacteriophage catalogue of the Bacteriophage Competence Centre, Department of Microbiology und Biotechnology, Max Rubner-Institut, Kiel, Germany.</title>
        <authorList>
            <person name="Sprotte S."/>
            <person name="Brinks E."/>
            <person name="Hille F."/>
        </authorList>
    </citation>
    <scope>NUCLEOTIDE SEQUENCE</scope>
</reference>
<protein>
    <submittedName>
        <fullName evidence="1">Uncharacterized protein</fullName>
    </submittedName>
</protein>
<evidence type="ECO:0000313" key="1">
    <source>
        <dbReference type="EMBL" id="XDJ00714.1"/>
    </source>
</evidence>
<proteinExistence type="predicted"/>
<sequence length="63" mass="6815">MVNNSNIALKRSVTHPNAFIFGGGILIMGNLRKARKGGADSCAPLLLVRYLMGELYAFTVGIY</sequence>
<accession>A0AB39C3M8</accession>
<organism evidence="1">
    <name type="scientific">Salmonella phage PMBT26</name>
    <dbReference type="NCBI Taxonomy" id="3229745"/>
    <lineage>
        <taxon>Viruses</taxon>
        <taxon>Duplodnaviria</taxon>
        <taxon>Heunggongvirae</taxon>
        <taxon>Uroviricota</taxon>
        <taxon>Caudoviricetes</taxon>
    </lineage>
</organism>